<dbReference type="Gene3D" id="2.160.10.10">
    <property type="entry name" value="Hexapeptide repeat proteins"/>
    <property type="match status" value="1"/>
</dbReference>
<dbReference type="EMBL" id="QFDK01000004">
    <property type="protein sequence ID" value="TOZ04656.1"/>
    <property type="molecule type" value="Genomic_DNA"/>
</dbReference>
<dbReference type="SUPFAM" id="SSF51161">
    <property type="entry name" value="Trimeric LpxA-like enzymes"/>
    <property type="match status" value="1"/>
</dbReference>
<sequence length="276" mass="30585">MTTIINGVEFFQENLTATRSHVNQLLTVNSNFNQFLAKKHIYSVPRKKATRFKDGSFVRVPKSVQIEEYSMFLMGYGFFSMGAFSSSNSVLPVNSIVGRYSSIAVRVSRMLGSHPIDRFTTSMLTYDPRVQAFQEYLESEDKTFGNVPNPVLNGGPLVIGNDVWIGQDVLFTPTGVTVGDGAVVAGGATVTKDVPPYAVVGGTPARILKYRFPEPIIEKLLDLKWWQYGFGDFKGIKPDEPIESFIEKIQILKASGSLTPFCPQTTDFSELKQASQ</sequence>
<gene>
    <name evidence="1" type="ORF">DIS17_04695</name>
</gene>
<proteinExistence type="predicted"/>
<reference evidence="1" key="1">
    <citation type="submission" date="2018-05" db="EMBL/GenBank/DDBJ databases">
        <title>Genome Comparison of Lactic Acid Bacteria Isolated from non-Wheat Sourdough.</title>
        <authorList>
            <person name="Rice T."/>
            <person name="Axel C."/>
            <person name="Lynch K.M."/>
            <person name="Benz C."/>
            <person name="Arendt E.K."/>
            <person name="Coffey A."/>
        </authorList>
    </citation>
    <scope>NUCLEOTIDE SEQUENCE</scope>
    <source>
        <strain evidence="1">TR055</strain>
    </source>
</reference>
<evidence type="ECO:0000313" key="2">
    <source>
        <dbReference type="Proteomes" id="UP000785759"/>
    </source>
</evidence>
<comment type="caution">
    <text evidence="1">The sequence shown here is derived from an EMBL/GenBank/DDBJ whole genome shotgun (WGS) entry which is preliminary data.</text>
</comment>
<dbReference type="PANTHER" id="PTHR43300:SF11">
    <property type="entry name" value="ACETYLTRANSFERASE RV3034C-RELATED"/>
    <property type="match status" value="1"/>
</dbReference>
<evidence type="ECO:0000313" key="1">
    <source>
        <dbReference type="EMBL" id="TOZ04656.1"/>
    </source>
</evidence>
<accession>A0AAJ5FJE0</accession>
<dbReference type="InterPro" id="IPR050179">
    <property type="entry name" value="Trans_hexapeptide_repeat"/>
</dbReference>
<protein>
    <submittedName>
        <fullName evidence="1">Acetyltransferase</fullName>
    </submittedName>
</protein>
<dbReference type="InterPro" id="IPR001451">
    <property type="entry name" value="Hexapep"/>
</dbReference>
<dbReference type="PANTHER" id="PTHR43300">
    <property type="entry name" value="ACETYLTRANSFERASE"/>
    <property type="match status" value="1"/>
</dbReference>
<dbReference type="InterPro" id="IPR011004">
    <property type="entry name" value="Trimer_LpxA-like_sf"/>
</dbReference>
<dbReference type="CDD" id="cd03349">
    <property type="entry name" value="LbH_XAT"/>
    <property type="match status" value="1"/>
</dbReference>
<dbReference type="AlphaFoldDB" id="A0AAJ5FJE0"/>
<organism evidence="1 2">
    <name type="scientific">Levilactobacillus brevis</name>
    <name type="common">Lactobacillus brevis</name>
    <dbReference type="NCBI Taxonomy" id="1580"/>
    <lineage>
        <taxon>Bacteria</taxon>
        <taxon>Bacillati</taxon>
        <taxon>Bacillota</taxon>
        <taxon>Bacilli</taxon>
        <taxon>Lactobacillales</taxon>
        <taxon>Lactobacillaceae</taxon>
        <taxon>Levilactobacillus</taxon>
    </lineage>
</organism>
<name>A0AAJ5FJE0_LEVBR</name>
<dbReference type="RefSeq" id="WP_110139727.1">
    <property type="nucleotide sequence ID" value="NZ_CP021456.1"/>
</dbReference>
<dbReference type="Proteomes" id="UP000785759">
    <property type="component" value="Unassembled WGS sequence"/>
</dbReference>
<dbReference type="Pfam" id="PF14602">
    <property type="entry name" value="Hexapep_2"/>
    <property type="match status" value="1"/>
</dbReference>